<dbReference type="Pfam" id="PF04479">
    <property type="entry name" value="RTA1"/>
    <property type="match status" value="1"/>
</dbReference>
<keyword evidence="7" id="KW-1185">Reference proteome</keyword>
<feature type="transmembrane region" description="Helical" evidence="5">
    <location>
        <begin position="42"/>
        <end position="60"/>
    </location>
</feature>
<protein>
    <submittedName>
        <fullName evidence="6">RTA1-domain-containing protein</fullName>
    </submittedName>
</protein>
<evidence type="ECO:0000313" key="7">
    <source>
        <dbReference type="Proteomes" id="UP000277580"/>
    </source>
</evidence>
<evidence type="ECO:0000256" key="1">
    <source>
        <dbReference type="ARBA" id="ARBA00004141"/>
    </source>
</evidence>
<organism evidence="6 7">
    <name type="scientific">Morchella conica CCBAS932</name>
    <dbReference type="NCBI Taxonomy" id="1392247"/>
    <lineage>
        <taxon>Eukaryota</taxon>
        <taxon>Fungi</taxon>
        <taxon>Dikarya</taxon>
        <taxon>Ascomycota</taxon>
        <taxon>Pezizomycotina</taxon>
        <taxon>Pezizomycetes</taxon>
        <taxon>Pezizales</taxon>
        <taxon>Morchellaceae</taxon>
        <taxon>Morchella</taxon>
    </lineage>
</organism>
<feature type="transmembrane region" description="Helical" evidence="5">
    <location>
        <begin position="153"/>
        <end position="175"/>
    </location>
</feature>
<dbReference type="OrthoDB" id="3358017at2759"/>
<dbReference type="PANTHER" id="PTHR31465:SF1">
    <property type="entry name" value="PROTEIN RTA1-RELATED"/>
    <property type="match status" value="1"/>
</dbReference>
<comment type="subcellular location">
    <subcellularLocation>
        <location evidence="1">Membrane</location>
        <topology evidence="1">Multi-pass membrane protein</topology>
    </subcellularLocation>
</comment>
<evidence type="ECO:0000256" key="3">
    <source>
        <dbReference type="ARBA" id="ARBA00022989"/>
    </source>
</evidence>
<evidence type="ECO:0000256" key="2">
    <source>
        <dbReference type="ARBA" id="ARBA00022692"/>
    </source>
</evidence>
<evidence type="ECO:0000256" key="5">
    <source>
        <dbReference type="SAM" id="Phobius"/>
    </source>
</evidence>
<feature type="transmembrane region" description="Helical" evidence="5">
    <location>
        <begin position="80"/>
        <end position="102"/>
    </location>
</feature>
<keyword evidence="2 5" id="KW-0812">Transmembrane</keyword>
<feature type="transmembrane region" description="Helical" evidence="5">
    <location>
        <begin position="114"/>
        <end position="133"/>
    </location>
</feature>
<accession>A0A3N4KGA4</accession>
<dbReference type="InterPro" id="IPR007568">
    <property type="entry name" value="RTA1"/>
</dbReference>
<proteinExistence type="predicted"/>
<dbReference type="AlphaFoldDB" id="A0A3N4KGA4"/>
<evidence type="ECO:0000313" key="6">
    <source>
        <dbReference type="EMBL" id="RPB09573.1"/>
    </source>
</evidence>
<dbReference type="STRING" id="1392247.A0A3N4KGA4"/>
<gene>
    <name evidence="6" type="ORF">P167DRAFT_527001</name>
</gene>
<dbReference type="EMBL" id="ML119151">
    <property type="protein sequence ID" value="RPB09573.1"/>
    <property type="molecule type" value="Genomic_DNA"/>
</dbReference>
<keyword evidence="4 5" id="KW-0472">Membrane</keyword>
<evidence type="ECO:0000256" key="4">
    <source>
        <dbReference type="ARBA" id="ARBA00023136"/>
    </source>
</evidence>
<name>A0A3N4KGA4_9PEZI</name>
<dbReference type="Proteomes" id="UP000277580">
    <property type="component" value="Unassembled WGS sequence"/>
</dbReference>
<keyword evidence="3 5" id="KW-1133">Transmembrane helix</keyword>
<feature type="transmembrane region" description="Helical" evidence="5">
    <location>
        <begin position="196"/>
        <end position="219"/>
    </location>
</feature>
<dbReference type="FunCoup" id="A0A3N4KGA4">
    <property type="interactions" value="19"/>
</dbReference>
<sequence length="286" mass="31772">MSEHGDFVFYHYTPNLFAGALFAALFGLSTAWHIVQLIRTRTWSFIPLVIGGIFQVIGYIGRVQSHYDTEALGPYIMQTLLLLVSPALFAASIYMILGRIIALVEGGKHSLVRLTWLTKIFVAGDIFSFTLQAGGGGMMAGGSDKSMKNGERLVLIGLFVQIIFFGFFVIASIVFHRRINQDPTGASISLANSAMSFKTSWVGLLYALYASSVAILVRSVFRTIEYIQGNSGYLLRNEIWLYLFDAVLMLAVMVIFNWVHPAAVLQGRRPVRSRDDCEDNSTEMMA</sequence>
<feature type="transmembrane region" description="Helical" evidence="5">
    <location>
        <begin position="16"/>
        <end position="35"/>
    </location>
</feature>
<dbReference type="PANTHER" id="PTHR31465">
    <property type="entry name" value="PROTEIN RTA1-RELATED"/>
    <property type="match status" value="1"/>
</dbReference>
<reference evidence="6 7" key="1">
    <citation type="journal article" date="2018" name="Nat. Ecol. Evol.">
        <title>Pezizomycetes genomes reveal the molecular basis of ectomycorrhizal truffle lifestyle.</title>
        <authorList>
            <person name="Murat C."/>
            <person name="Payen T."/>
            <person name="Noel B."/>
            <person name="Kuo A."/>
            <person name="Morin E."/>
            <person name="Chen J."/>
            <person name="Kohler A."/>
            <person name="Krizsan K."/>
            <person name="Balestrini R."/>
            <person name="Da Silva C."/>
            <person name="Montanini B."/>
            <person name="Hainaut M."/>
            <person name="Levati E."/>
            <person name="Barry K.W."/>
            <person name="Belfiori B."/>
            <person name="Cichocki N."/>
            <person name="Clum A."/>
            <person name="Dockter R.B."/>
            <person name="Fauchery L."/>
            <person name="Guy J."/>
            <person name="Iotti M."/>
            <person name="Le Tacon F."/>
            <person name="Lindquist E.A."/>
            <person name="Lipzen A."/>
            <person name="Malagnac F."/>
            <person name="Mello A."/>
            <person name="Molinier V."/>
            <person name="Miyauchi S."/>
            <person name="Poulain J."/>
            <person name="Riccioni C."/>
            <person name="Rubini A."/>
            <person name="Sitrit Y."/>
            <person name="Splivallo R."/>
            <person name="Traeger S."/>
            <person name="Wang M."/>
            <person name="Zifcakova L."/>
            <person name="Wipf D."/>
            <person name="Zambonelli A."/>
            <person name="Paolocci F."/>
            <person name="Nowrousian M."/>
            <person name="Ottonello S."/>
            <person name="Baldrian P."/>
            <person name="Spatafora J.W."/>
            <person name="Henrissat B."/>
            <person name="Nagy L.G."/>
            <person name="Aury J.M."/>
            <person name="Wincker P."/>
            <person name="Grigoriev I.V."/>
            <person name="Bonfante P."/>
            <person name="Martin F.M."/>
        </authorList>
    </citation>
    <scope>NUCLEOTIDE SEQUENCE [LARGE SCALE GENOMIC DNA]</scope>
    <source>
        <strain evidence="6 7">CCBAS932</strain>
    </source>
</reference>
<dbReference type="GO" id="GO:0016020">
    <property type="term" value="C:membrane"/>
    <property type="evidence" value="ECO:0007669"/>
    <property type="project" value="UniProtKB-SubCell"/>
</dbReference>
<dbReference type="InParanoid" id="A0A3N4KGA4"/>
<feature type="transmembrane region" description="Helical" evidence="5">
    <location>
        <begin position="239"/>
        <end position="259"/>
    </location>
</feature>